<dbReference type="InterPro" id="IPR005294">
    <property type="entry name" value="ATP_synth_F1_asu"/>
</dbReference>
<evidence type="ECO:0000256" key="2">
    <source>
        <dbReference type="ARBA" id="ARBA00008936"/>
    </source>
</evidence>
<keyword evidence="9" id="KW-0472">Membrane</keyword>
<dbReference type="Gene3D" id="2.40.30.20">
    <property type="match status" value="1"/>
</dbReference>
<keyword evidence="7" id="KW-1278">Translocase</keyword>
<accession>A0A1F7YI65</accession>
<dbReference type="AlphaFoldDB" id="A0A1F7YI65"/>
<evidence type="ECO:0000256" key="10">
    <source>
        <dbReference type="ARBA" id="ARBA00023196"/>
    </source>
</evidence>
<dbReference type="InterPro" id="IPR038376">
    <property type="entry name" value="ATP_synth_asu_C_sf"/>
</dbReference>
<keyword evidence="11" id="KW-0066">ATP synthesis</keyword>
<proteinExistence type="inferred from homology"/>
<dbReference type="InterPro" id="IPR000793">
    <property type="entry name" value="ATP_synth_asu_C"/>
</dbReference>
<keyword evidence="3" id="KW-0813">Transport</keyword>
<dbReference type="InterPro" id="IPR000194">
    <property type="entry name" value="ATPase_F1/V1/A1_a/bsu_nucl-bd"/>
</dbReference>
<evidence type="ECO:0000313" key="15">
    <source>
        <dbReference type="EMBL" id="OGM27044.1"/>
    </source>
</evidence>
<organism evidence="15 16">
    <name type="scientific">Candidatus Woesebacteria bacterium RIFCSPHIGHO2_01_FULL_40_22</name>
    <dbReference type="NCBI Taxonomy" id="1802499"/>
    <lineage>
        <taxon>Bacteria</taxon>
        <taxon>Candidatus Woeseibacteriota</taxon>
    </lineage>
</organism>
<dbReference type="SUPFAM" id="SSF52540">
    <property type="entry name" value="P-loop containing nucleoside triphosphate hydrolases"/>
    <property type="match status" value="1"/>
</dbReference>
<dbReference type="SUPFAM" id="SSF47917">
    <property type="entry name" value="C-terminal domain of alpha and beta subunits of F1 ATP synthase"/>
    <property type="match status" value="1"/>
</dbReference>
<dbReference type="Proteomes" id="UP000179221">
    <property type="component" value="Unassembled WGS sequence"/>
</dbReference>
<evidence type="ECO:0000259" key="14">
    <source>
        <dbReference type="Pfam" id="PF00306"/>
    </source>
</evidence>
<dbReference type="InterPro" id="IPR036121">
    <property type="entry name" value="ATPase_F1/V1/A1_a/bsu_N_sf"/>
</dbReference>
<dbReference type="EMBL" id="MGGL01000007">
    <property type="protein sequence ID" value="OGM27044.1"/>
    <property type="molecule type" value="Genomic_DNA"/>
</dbReference>
<dbReference type="SUPFAM" id="SSF50615">
    <property type="entry name" value="N-terminal domain of alpha and beta subunits of F1 ATP synthase"/>
    <property type="match status" value="1"/>
</dbReference>
<evidence type="ECO:0000313" key="16">
    <source>
        <dbReference type="Proteomes" id="UP000179221"/>
    </source>
</evidence>
<dbReference type="Pfam" id="PF00006">
    <property type="entry name" value="ATP-synt_ab"/>
    <property type="match status" value="1"/>
</dbReference>
<keyword evidence="5" id="KW-0375">Hydrogen ion transport</keyword>
<evidence type="ECO:0000256" key="4">
    <source>
        <dbReference type="ARBA" id="ARBA00022741"/>
    </source>
</evidence>
<evidence type="ECO:0008006" key="17">
    <source>
        <dbReference type="Google" id="ProtNLM"/>
    </source>
</evidence>
<comment type="caution">
    <text evidence="15">The sequence shown here is derived from an EMBL/GenBank/DDBJ whole genome shotgun (WGS) entry which is preliminary data.</text>
</comment>
<feature type="domain" description="ATPase F1/V1/A1 complex alpha/beta subunit nucleotide-binding" evidence="13">
    <location>
        <begin position="134"/>
        <end position="363"/>
    </location>
</feature>
<evidence type="ECO:0000256" key="8">
    <source>
        <dbReference type="ARBA" id="ARBA00023065"/>
    </source>
</evidence>
<comment type="subcellular location">
    <subcellularLocation>
        <location evidence="1">Membrane</location>
    </subcellularLocation>
</comment>
<evidence type="ECO:0000256" key="12">
    <source>
        <dbReference type="ARBA" id="ARBA00026013"/>
    </source>
</evidence>
<evidence type="ECO:0000256" key="7">
    <source>
        <dbReference type="ARBA" id="ARBA00022967"/>
    </source>
</evidence>
<reference evidence="15 16" key="1">
    <citation type="journal article" date="2016" name="Nat. Commun.">
        <title>Thousands of microbial genomes shed light on interconnected biogeochemical processes in an aquifer system.</title>
        <authorList>
            <person name="Anantharaman K."/>
            <person name="Brown C.T."/>
            <person name="Hug L.A."/>
            <person name="Sharon I."/>
            <person name="Castelle C.J."/>
            <person name="Probst A.J."/>
            <person name="Thomas B.C."/>
            <person name="Singh A."/>
            <person name="Wilkins M.J."/>
            <person name="Karaoz U."/>
            <person name="Brodie E.L."/>
            <person name="Williams K.H."/>
            <person name="Hubbard S.S."/>
            <person name="Banfield J.F."/>
        </authorList>
    </citation>
    <scope>NUCLEOTIDE SEQUENCE [LARGE SCALE GENOMIC DNA]</scope>
</reference>
<dbReference type="InterPro" id="IPR027417">
    <property type="entry name" value="P-loop_NTPase"/>
</dbReference>
<evidence type="ECO:0000256" key="3">
    <source>
        <dbReference type="ARBA" id="ARBA00022448"/>
    </source>
</evidence>
<evidence type="ECO:0000256" key="11">
    <source>
        <dbReference type="ARBA" id="ARBA00023310"/>
    </source>
</evidence>
<evidence type="ECO:0000256" key="5">
    <source>
        <dbReference type="ARBA" id="ARBA00022781"/>
    </source>
</evidence>
<evidence type="ECO:0000259" key="13">
    <source>
        <dbReference type="Pfam" id="PF00006"/>
    </source>
</evidence>
<dbReference type="FunFam" id="3.40.50.300:FF:002432">
    <property type="entry name" value="ATP synthase subunit alpha, mitochondrial"/>
    <property type="match status" value="1"/>
</dbReference>
<gene>
    <name evidence="15" type="ORF">A2628_02780</name>
</gene>
<dbReference type="GO" id="GO:0045259">
    <property type="term" value="C:proton-transporting ATP synthase complex"/>
    <property type="evidence" value="ECO:0007669"/>
    <property type="project" value="UniProtKB-KW"/>
</dbReference>
<comment type="similarity">
    <text evidence="2">Belongs to the ATPase alpha/beta chains family.</text>
</comment>
<protein>
    <recommendedName>
        <fullName evidence="17">ATPase F1/V1/A1 complex alpha/beta subunit nucleotide-binding domain-containing protein</fullName>
    </recommendedName>
</protein>
<keyword evidence="8" id="KW-0406">Ion transport</keyword>
<dbReference type="Gene3D" id="1.20.150.20">
    <property type="entry name" value="ATP synthase alpha/beta chain, C-terminal domain"/>
    <property type="match status" value="1"/>
</dbReference>
<dbReference type="GO" id="GO:0005524">
    <property type="term" value="F:ATP binding"/>
    <property type="evidence" value="ECO:0007669"/>
    <property type="project" value="UniProtKB-KW"/>
</dbReference>
<dbReference type="GO" id="GO:0046933">
    <property type="term" value="F:proton-transporting ATP synthase activity, rotational mechanism"/>
    <property type="evidence" value="ECO:0007669"/>
    <property type="project" value="InterPro"/>
</dbReference>
<dbReference type="InterPro" id="IPR023366">
    <property type="entry name" value="ATP_synth_asu-like_sf"/>
</dbReference>
<comment type="subunit">
    <text evidence="12">F-type ATPases have 2 components, CF(1) - the catalytic core - and CF(0) - the membrane proton channel. CF(1) has five subunits: alpha(3), beta(3), gamma(1), delta(1), epsilon(1). CF(0) has four main subunits: a(1), b(1), b'(1) and c(9-12).</text>
</comment>
<keyword evidence="6" id="KW-0067">ATP-binding</keyword>
<dbReference type="GO" id="GO:0043531">
    <property type="term" value="F:ADP binding"/>
    <property type="evidence" value="ECO:0007669"/>
    <property type="project" value="TreeGrafter"/>
</dbReference>
<dbReference type="PANTHER" id="PTHR48082:SF2">
    <property type="entry name" value="ATP SYNTHASE SUBUNIT ALPHA, MITOCHONDRIAL"/>
    <property type="match status" value="1"/>
</dbReference>
<name>A0A1F7YI65_9BACT</name>
<feature type="domain" description="ATP synthase alpha subunit C-terminal" evidence="14">
    <location>
        <begin position="371"/>
        <end position="455"/>
    </location>
</feature>
<evidence type="ECO:0000256" key="9">
    <source>
        <dbReference type="ARBA" id="ARBA00023136"/>
    </source>
</evidence>
<evidence type="ECO:0000256" key="6">
    <source>
        <dbReference type="ARBA" id="ARBA00022840"/>
    </source>
</evidence>
<sequence>MNKFEDYLNVTKEIGIVEKISPSVIYVRGLPGAKLFELIMFESGENGQVFSLSRDYVEILLLKKAEIKIGTKVARTNETLKIPLGSFMLGKALDALGTVVGLEKGIKFSEYRVLDSAPPGINVRKNIDKPFETGVTIVDLVTPLGRGQRQLVIGDRKTNKTQFLLQNLYTQAASGTICIYAAIAKRKLDTAMIHNFLSNEKIKNNTILVASAPDDVPGLVFLTPYTAITIAEYFRDMGRDVLVVLDDMTAHAKYYREISLLAKRFPGRSSYPGDIFYIHAKIMERGGNFLLFKDLDISTKTKISPDQVKEVSITLLPVAEMVMGDFSGYIQTNLMAMTDGHIYFDREYFNQGRRPAINPFLSVTRVGRQAQTQLLRELSRVLTSFLVSHEKLRQYMHFGAELSEETQRTLSLGDKIQSLFDQPSNVTVPLNLSVILFAALWVGYWKEKGLSDLKNDLKRFSQKYMEGGSFKKGIDDIIEGSSTFEVLLDKLRKSQMDILQTISK</sequence>
<keyword evidence="4" id="KW-0547">Nucleotide-binding</keyword>
<dbReference type="Pfam" id="PF00306">
    <property type="entry name" value="ATP-synt_ab_C"/>
    <property type="match status" value="1"/>
</dbReference>
<dbReference type="Gene3D" id="3.40.50.300">
    <property type="entry name" value="P-loop containing nucleotide triphosphate hydrolases"/>
    <property type="match status" value="1"/>
</dbReference>
<dbReference type="PANTHER" id="PTHR48082">
    <property type="entry name" value="ATP SYNTHASE SUBUNIT ALPHA, MITOCHONDRIAL"/>
    <property type="match status" value="1"/>
</dbReference>
<keyword evidence="10" id="KW-0139">CF(1)</keyword>
<evidence type="ECO:0000256" key="1">
    <source>
        <dbReference type="ARBA" id="ARBA00004370"/>
    </source>
</evidence>